<accession>A0A0F4NLN6</accession>
<sequence length="495" mass="55807">MQSFRSEDCLDVPQKRTWIDTDITIGHYNGLVPCDVDDGYALGVMFRSQEIDIVGLSSTLGNCDDIEVTTKIATQFTTQFGPTSLTVSKGSPVFFSQAEGKALPDAVEHLAQALQQGPLTILAIGALTNIALVIKHFPQLIHNIEEVVCVAGRRNKEQHFVTSKRQLRPFRDLNFEVDQAAFNALLNSDVQLTLIPFEACDDIWIDFHELREMKNGSSLAAYLEKESRIWALEWATLFGSSHGFIPFDLVAAAYVINPDWFAVKRWHAQVQSGPSDTKNDQVKDYLVCNEQIETGKEVNYAVEISPSAEQELFKRLTQKDISGFVLGLSHVNIIVEDVDSAADYYHNVLGFERAVDDQGQKMDYRNVSMDEFNQDAGLANQDVEVDVLFLKHPYASIYLELMRYHRPIGKSEIPPQPKTYDLGGPRHIALEVSNCTAVFNYLKAQEGVTMINPSHDYHPEKLNGFPISFFYWVDKYGVQWEMEEGRRVGIARGII</sequence>
<evidence type="ECO:0000256" key="2">
    <source>
        <dbReference type="ARBA" id="ARBA00023295"/>
    </source>
</evidence>
<dbReference type="GO" id="GO:0005829">
    <property type="term" value="C:cytosol"/>
    <property type="evidence" value="ECO:0007669"/>
    <property type="project" value="TreeGrafter"/>
</dbReference>
<dbReference type="PATRIC" id="fig|579748.3.peg.2520"/>
<dbReference type="PANTHER" id="PTHR12304">
    <property type="entry name" value="INOSINE-URIDINE PREFERRING NUCLEOSIDE HYDROLASE"/>
    <property type="match status" value="1"/>
</dbReference>
<dbReference type="InterPro" id="IPR037523">
    <property type="entry name" value="VOC_core"/>
</dbReference>
<proteinExistence type="predicted"/>
<dbReference type="InterPro" id="IPR023186">
    <property type="entry name" value="IUNH"/>
</dbReference>
<dbReference type="PROSITE" id="PS51819">
    <property type="entry name" value="VOC"/>
    <property type="match status" value="1"/>
</dbReference>
<dbReference type="InterPro" id="IPR036452">
    <property type="entry name" value="Ribo_hydro-like"/>
</dbReference>
<reference evidence="4 5" key="1">
    <citation type="journal article" date="2015" name="BMC Genomics">
        <title>Genome mining reveals unlocked bioactive potential of marine Gram-negative bacteria.</title>
        <authorList>
            <person name="Machado H."/>
            <person name="Sonnenschein E.C."/>
            <person name="Melchiorsen J."/>
            <person name="Gram L."/>
        </authorList>
    </citation>
    <scope>NUCLEOTIDE SEQUENCE [LARGE SCALE GENOMIC DNA]</scope>
    <source>
        <strain evidence="4 5">S2757</strain>
    </source>
</reference>
<gene>
    <name evidence="4" type="ORF">TW81_12200</name>
</gene>
<dbReference type="SUPFAM" id="SSF54593">
    <property type="entry name" value="Glyoxalase/Bleomycin resistance protein/Dihydroxybiphenyl dioxygenase"/>
    <property type="match status" value="1"/>
</dbReference>
<dbReference type="Pfam" id="PF01156">
    <property type="entry name" value="IU_nuc_hydro"/>
    <property type="match status" value="1"/>
</dbReference>
<dbReference type="Proteomes" id="UP000033673">
    <property type="component" value="Unassembled WGS sequence"/>
</dbReference>
<dbReference type="Gene3D" id="3.90.245.10">
    <property type="entry name" value="Ribonucleoside hydrolase-like"/>
    <property type="match status" value="1"/>
</dbReference>
<dbReference type="STRING" id="579748.TW81_12200"/>
<keyword evidence="1 4" id="KW-0378">Hydrolase</keyword>
<dbReference type="RefSeq" id="WP_045955984.1">
    <property type="nucleotide sequence ID" value="NZ_JXXV01000018.1"/>
</dbReference>
<protein>
    <submittedName>
        <fullName evidence="4">Nucleoside hydrolase</fullName>
    </submittedName>
</protein>
<keyword evidence="5" id="KW-1185">Reference proteome</keyword>
<feature type="domain" description="VOC" evidence="3">
    <location>
        <begin position="327"/>
        <end position="485"/>
    </location>
</feature>
<dbReference type="OrthoDB" id="9797882at2"/>
<comment type="caution">
    <text evidence="4">The sequence shown here is derived from an EMBL/GenBank/DDBJ whole genome shotgun (WGS) entry which is preliminary data.</text>
</comment>
<dbReference type="PANTHER" id="PTHR12304:SF4">
    <property type="entry name" value="URIDINE NUCLEOSIDASE"/>
    <property type="match status" value="1"/>
</dbReference>
<name>A0A0F4NLN6_9VIBR</name>
<dbReference type="SUPFAM" id="SSF53590">
    <property type="entry name" value="Nucleoside hydrolase"/>
    <property type="match status" value="1"/>
</dbReference>
<dbReference type="GO" id="GO:0006152">
    <property type="term" value="P:purine nucleoside catabolic process"/>
    <property type="evidence" value="ECO:0007669"/>
    <property type="project" value="TreeGrafter"/>
</dbReference>
<evidence type="ECO:0000259" key="3">
    <source>
        <dbReference type="PROSITE" id="PS51819"/>
    </source>
</evidence>
<keyword evidence="2" id="KW-0326">Glycosidase</keyword>
<evidence type="ECO:0000313" key="4">
    <source>
        <dbReference type="EMBL" id="KJY82956.1"/>
    </source>
</evidence>
<dbReference type="AlphaFoldDB" id="A0A0F4NLN6"/>
<dbReference type="InterPro" id="IPR001910">
    <property type="entry name" value="Inosine/uridine_hydrolase_dom"/>
</dbReference>
<dbReference type="EMBL" id="JXXV01000018">
    <property type="protein sequence ID" value="KJY82956.1"/>
    <property type="molecule type" value="Genomic_DNA"/>
</dbReference>
<evidence type="ECO:0000313" key="5">
    <source>
        <dbReference type="Proteomes" id="UP000033673"/>
    </source>
</evidence>
<dbReference type="Pfam" id="PF13669">
    <property type="entry name" value="Glyoxalase_4"/>
    <property type="match status" value="1"/>
</dbReference>
<organism evidence="4 5">
    <name type="scientific">Vibrio galatheae</name>
    <dbReference type="NCBI Taxonomy" id="579748"/>
    <lineage>
        <taxon>Bacteria</taxon>
        <taxon>Pseudomonadati</taxon>
        <taxon>Pseudomonadota</taxon>
        <taxon>Gammaproteobacteria</taxon>
        <taxon>Vibrionales</taxon>
        <taxon>Vibrionaceae</taxon>
        <taxon>Vibrio</taxon>
    </lineage>
</organism>
<evidence type="ECO:0000256" key="1">
    <source>
        <dbReference type="ARBA" id="ARBA00022801"/>
    </source>
</evidence>
<dbReference type="InterPro" id="IPR029068">
    <property type="entry name" value="Glyas_Bleomycin-R_OHBP_Dase"/>
</dbReference>
<dbReference type="Gene3D" id="3.10.180.10">
    <property type="entry name" value="2,3-Dihydroxybiphenyl 1,2-Dioxygenase, domain 1"/>
    <property type="match status" value="1"/>
</dbReference>
<dbReference type="GO" id="GO:0008477">
    <property type="term" value="F:purine nucleosidase activity"/>
    <property type="evidence" value="ECO:0007669"/>
    <property type="project" value="TreeGrafter"/>
</dbReference>